<dbReference type="Gene3D" id="3.40.50.720">
    <property type="entry name" value="NAD(P)-binding Rossmann-like Domain"/>
    <property type="match status" value="1"/>
</dbReference>
<dbReference type="KEGG" id="ela:UCREL1_1450"/>
<evidence type="ECO:0000256" key="1">
    <source>
        <dbReference type="ARBA" id="ARBA00022450"/>
    </source>
</evidence>
<dbReference type="InterPro" id="IPR051414">
    <property type="entry name" value="Adenylate-forming_Reductase"/>
</dbReference>
<dbReference type="PROSITE" id="PS50075">
    <property type="entry name" value="CARRIER"/>
    <property type="match status" value="1"/>
</dbReference>
<evidence type="ECO:0000313" key="5">
    <source>
        <dbReference type="Proteomes" id="UP000012174"/>
    </source>
</evidence>
<evidence type="ECO:0000256" key="2">
    <source>
        <dbReference type="ARBA" id="ARBA00022553"/>
    </source>
</evidence>
<organism evidence="4 5">
    <name type="scientific">Eutypa lata (strain UCR-EL1)</name>
    <name type="common">Grapevine dieback disease fungus</name>
    <name type="synonym">Eutypa armeniacae</name>
    <dbReference type="NCBI Taxonomy" id="1287681"/>
    <lineage>
        <taxon>Eukaryota</taxon>
        <taxon>Fungi</taxon>
        <taxon>Dikarya</taxon>
        <taxon>Ascomycota</taxon>
        <taxon>Pezizomycotina</taxon>
        <taxon>Sordariomycetes</taxon>
        <taxon>Xylariomycetidae</taxon>
        <taxon>Xylariales</taxon>
        <taxon>Diatrypaceae</taxon>
        <taxon>Eutypa</taxon>
    </lineage>
</organism>
<dbReference type="InterPro" id="IPR036291">
    <property type="entry name" value="NAD(P)-bd_dom_sf"/>
</dbReference>
<accession>M7SY22</accession>
<dbReference type="InterPro" id="IPR009081">
    <property type="entry name" value="PP-bd_ACP"/>
</dbReference>
<dbReference type="SUPFAM" id="SSF47336">
    <property type="entry name" value="ACP-like"/>
    <property type="match status" value="1"/>
</dbReference>
<sequence length="622" mass="68935">MLAENAKLLNHYGVTEIGAIAPIFRPGPDYNWRYLRLRTDLGLQLRPIEGSAHFRLVGFPCGWDGAFEIQDELERNPDSKRDEVRILGRTDDLIVLKTGEKVMPRKVEEALNADPAVKTSVCVGQGFFEVIVLVELINEGDTDPDLLKEHIWKLISDINPTLDQHARISSKEAIIIKPVSKTIPRSDKGSVMRREVHVLFKQEIDAAYAAMETDLIGCGSFELDPTDIQSGIHKMMAALASDISGLEDLDAEEDFFENGMDSMQAVRLVRLLNSALRKMKTPDGLDFEKVTPEFIYQNPSIKQLVTAVEKVVCSAGIVNGVTVRNRGSEMVSLAEELISGMRRRHVILLTGATGNLGAHSLARLVRTGSVKKVICLVRDLQNPPGVHNRTASGAEGKDQHLLNRLRNSLSSAGVELARDEWTRVEMLDLKVFQSSRSTDKDILAQLATEVTHILHLAWPMDFNRNLQSFRPHLELVQSFINLARTAYFTQPDSPRVRLLFASSIAVVRHFNSPLDDEASPVDDVQTVVPETEMPDPLVAAPLGYAEAKWVCERILEHAGREFGAEVEPVVLRIGQISGPENTEGTWKTGEHIPKLVQASQKVGAFPLMNGVSVGIYASQIEC</sequence>
<gene>
    <name evidence="4" type="ORF">UCREL1_1450</name>
</gene>
<dbReference type="eggNOG" id="KOG1178">
    <property type="taxonomic scope" value="Eukaryota"/>
</dbReference>
<dbReference type="Pfam" id="PF23562">
    <property type="entry name" value="AMP-binding_C_3"/>
    <property type="match status" value="1"/>
</dbReference>
<keyword evidence="2" id="KW-0597">Phosphoprotein</keyword>
<reference evidence="5" key="1">
    <citation type="journal article" date="2013" name="Genome Announc.">
        <title>Draft genome sequence of the grapevine dieback fungus Eutypa lata UCR-EL1.</title>
        <authorList>
            <person name="Blanco-Ulate B."/>
            <person name="Rolshausen P.E."/>
            <person name="Cantu D."/>
        </authorList>
    </citation>
    <scope>NUCLEOTIDE SEQUENCE [LARGE SCALE GENOMIC DNA]</scope>
    <source>
        <strain evidence="5">UCR-EL1</strain>
    </source>
</reference>
<dbReference type="PANTHER" id="PTHR43439:SF2">
    <property type="entry name" value="ENZYME, PUTATIVE (JCVI)-RELATED"/>
    <property type="match status" value="1"/>
</dbReference>
<name>M7SY22_EUTLA</name>
<dbReference type="PANTHER" id="PTHR43439">
    <property type="entry name" value="PHENYLACETATE-COENZYME A LIGASE"/>
    <property type="match status" value="1"/>
</dbReference>
<keyword evidence="4" id="KW-0436">Ligase</keyword>
<dbReference type="STRING" id="1287681.M7SY22"/>
<dbReference type="AlphaFoldDB" id="M7SY22"/>
<dbReference type="Proteomes" id="UP000012174">
    <property type="component" value="Unassembled WGS sequence"/>
</dbReference>
<protein>
    <submittedName>
        <fullName evidence="4">Putative amp-dependent synthetase ligase protein</fullName>
    </submittedName>
</protein>
<keyword evidence="1" id="KW-0596">Phosphopantetheine</keyword>
<feature type="domain" description="Carrier" evidence="3">
    <location>
        <begin position="227"/>
        <end position="312"/>
    </location>
</feature>
<evidence type="ECO:0000313" key="4">
    <source>
        <dbReference type="EMBL" id="EMR71504.1"/>
    </source>
</evidence>
<evidence type="ECO:0000259" key="3">
    <source>
        <dbReference type="PROSITE" id="PS50075"/>
    </source>
</evidence>
<dbReference type="GO" id="GO:0016874">
    <property type="term" value="F:ligase activity"/>
    <property type="evidence" value="ECO:0007669"/>
    <property type="project" value="UniProtKB-KW"/>
</dbReference>
<dbReference type="SUPFAM" id="SSF51735">
    <property type="entry name" value="NAD(P)-binding Rossmann-fold domains"/>
    <property type="match status" value="1"/>
</dbReference>
<dbReference type="Gene3D" id="1.10.1200.10">
    <property type="entry name" value="ACP-like"/>
    <property type="match status" value="1"/>
</dbReference>
<dbReference type="SUPFAM" id="SSF56801">
    <property type="entry name" value="Acetyl-CoA synthetase-like"/>
    <property type="match status" value="1"/>
</dbReference>
<dbReference type="Pfam" id="PF00550">
    <property type="entry name" value="PP-binding"/>
    <property type="match status" value="1"/>
</dbReference>
<dbReference type="OMA" id="ARCEANS"/>
<keyword evidence="5" id="KW-1185">Reference proteome</keyword>
<dbReference type="Pfam" id="PF07993">
    <property type="entry name" value="NAD_binding_4"/>
    <property type="match status" value="1"/>
</dbReference>
<dbReference type="InterPro" id="IPR013120">
    <property type="entry name" value="FAR_NAD-bd"/>
</dbReference>
<dbReference type="InterPro" id="IPR036736">
    <property type="entry name" value="ACP-like_sf"/>
</dbReference>
<proteinExistence type="predicted"/>
<dbReference type="OrthoDB" id="429813at2759"/>
<dbReference type="HOGENOM" id="CLU_439424_0_0_1"/>
<dbReference type="EMBL" id="KB705632">
    <property type="protein sequence ID" value="EMR71504.1"/>
    <property type="molecule type" value="Genomic_DNA"/>
</dbReference>